<keyword evidence="2" id="KW-1185">Reference proteome</keyword>
<organism evidence="1 2">
    <name type="scientific">Lignipirellula cremea</name>
    <dbReference type="NCBI Taxonomy" id="2528010"/>
    <lineage>
        <taxon>Bacteria</taxon>
        <taxon>Pseudomonadati</taxon>
        <taxon>Planctomycetota</taxon>
        <taxon>Planctomycetia</taxon>
        <taxon>Pirellulales</taxon>
        <taxon>Pirellulaceae</taxon>
        <taxon>Lignipirellula</taxon>
    </lineage>
</organism>
<dbReference type="KEGG" id="lcre:Pla8534_28830"/>
<evidence type="ECO:0000313" key="1">
    <source>
        <dbReference type="EMBL" id="QDU95071.1"/>
    </source>
</evidence>
<protein>
    <submittedName>
        <fullName evidence="1">Uncharacterized protein</fullName>
    </submittedName>
</protein>
<evidence type="ECO:0000313" key="2">
    <source>
        <dbReference type="Proteomes" id="UP000317648"/>
    </source>
</evidence>
<name>A0A518DTA3_9BACT</name>
<gene>
    <name evidence="1" type="ORF">Pla8534_28830</name>
</gene>
<sequence>MAAICRRHLPPIRSAGWRAESGIDSRTFRGNNRKGSKSHTSLCFRGRKRFGRKLWVVYFSFFDEGSFHIVTNPSFFLPPKKGPPKYWLANPRGSSRFGWPLCLLSRESRRVKDRIRRIENRETKPPRLCRPKKGATQILARQSPLVVKVWVAPLSENEERCSRSGTMSGETLLLPGCCCGESLPAQVQV</sequence>
<dbReference type="EMBL" id="CP036433">
    <property type="protein sequence ID" value="QDU95071.1"/>
    <property type="molecule type" value="Genomic_DNA"/>
</dbReference>
<dbReference type="Proteomes" id="UP000317648">
    <property type="component" value="Chromosome"/>
</dbReference>
<accession>A0A518DTA3</accession>
<proteinExistence type="predicted"/>
<dbReference type="AlphaFoldDB" id="A0A518DTA3"/>
<reference evidence="1 2" key="1">
    <citation type="submission" date="2019-02" db="EMBL/GenBank/DDBJ databases">
        <title>Deep-cultivation of Planctomycetes and their phenomic and genomic characterization uncovers novel biology.</title>
        <authorList>
            <person name="Wiegand S."/>
            <person name="Jogler M."/>
            <person name="Boedeker C."/>
            <person name="Pinto D."/>
            <person name="Vollmers J."/>
            <person name="Rivas-Marin E."/>
            <person name="Kohn T."/>
            <person name="Peeters S.H."/>
            <person name="Heuer A."/>
            <person name="Rast P."/>
            <person name="Oberbeckmann S."/>
            <person name="Bunk B."/>
            <person name="Jeske O."/>
            <person name="Meyerdierks A."/>
            <person name="Storesund J.E."/>
            <person name="Kallscheuer N."/>
            <person name="Luecker S."/>
            <person name="Lage O.M."/>
            <person name="Pohl T."/>
            <person name="Merkel B.J."/>
            <person name="Hornburger P."/>
            <person name="Mueller R.-W."/>
            <person name="Bruemmer F."/>
            <person name="Labrenz M."/>
            <person name="Spormann A.M."/>
            <person name="Op den Camp H."/>
            <person name="Overmann J."/>
            <person name="Amann R."/>
            <person name="Jetten M.S.M."/>
            <person name="Mascher T."/>
            <person name="Medema M.H."/>
            <person name="Devos D.P."/>
            <person name="Kaster A.-K."/>
            <person name="Ovreas L."/>
            <person name="Rohde M."/>
            <person name="Galperin M.Y."/>
            <person name="Jogler C."/>
        </authorList>
    </citation>
    <scope>NUCLEOTIDE SEQUENCE [LARGE SCALE GENOMIC DNA]</scope>
    <source>
        <strain evidence="1 2">Pla85_3_4</strain>
    </source>
</reference>